<keyword evidence="2" id="KW-1185">Reference proteome</keyword>
<name>A0A0J6WGL7_9MYCO</name>
<proteinExistence type="predicted"/>
<comment type="caution">
    <text evidence="1">The sequence shown here is derived from an EMBL/GenBank/DDBJ whole genome shotgun (WGS) entry which is preliminary data.</text>
</comment>
<sequence>MAQISGAGSFGGEIDCRLDDLARLHVAYERAADPDDVQTAAGREAAELSAAVGSLLSALGRPVRLG</sequence>
<organism evidence="1 2">
    <name type="scientific">Mycolicibacterium chlorophenolicum</name>
    <dbReference type="NCBI Taxonomy" id="37916"/>
    <lineage>
        <taxon>Bacteria</taxon>
        <taxon>Bacillati</taxon>
        <taxon>Actinomycetota</taxon>
        <taxon>Actinomycetes</taxon>
        <taxon>Mycobacteriales</taxon>
        <taxon>Mycobacteriaceae</taxon>
        <taxon>Mycolicibacterium</taxon>
    </lineage>
</organism>
<evidence type="ECO:0000313" key="1">
    <source>
        <dbReference type="EMBL" id="KMO82410.1"/>
    </source>
</evidence>
<dbReference type="PATRIC" id="fig|37916.4.peg.903"/>
<gene>
    <name evidence="1" type="ORF">MCHLDSM_01033</name>
</gene>
<accession>A0A0J6WGL7</accession>
<evidence type="ECO:0000313" key="2">
    <source>
        <dbReference type="Proteomes" id="UP000036513"/>
    </source>
</evidence>
<protein>
    <submittedName>
        <fullName evidence="1">Uncharacterized protein</fullName>
    </submittedName>
</protein>
<reference evidence="1 2" key="1">
    <citation type="journal article" date="2015" name="Genome Biol. Evol.">
        <title>Characterization of Three Mycobacterium spp. with Potential Use in Bioremediation by Genome Sequencing and Comparative Genomics.</title>
        <authorList>
            <person name="Das S."/>
            <person name="Pettersson B.M."/>
            <person name="Behra P.R."/>
            <person name="Ramesh M."/>
            <person name="Dasgupta S."/>
            <person name="Bhattacharya A."/>
            <person name="Kirsebom L.A."/>
        </authorList>
    </citation>
    <scope>NUCLEOTIDE SEQUENCE [LARGE SCALE GENOMIC DNA]</scope>
    <source>
        <strain evidence="1 2">DSM 43826</strain>
    </source>
</reference>
<dbReference type="AlphaFoldDB" id="A0A0J6WGL7"/>
<dbReference type="EMBL" id="JYNL01000009">
    <property type="protein sequence ID" value="KMO82410.1"/>
    <property type="molecule type" value="Genomic_DNA"/>
</dbReference>
<dbReference type="RefSeq" id="WP_131722591.1">
    <property type="nucleotide sequence ID" value="NZ_JYNL01000009.1"/>
</dbReference>
<dbReference type="Proteomes" id="UP000036513">
    <property type="component" value="Unassembled WGS sequence"/>
</dbReference>
<dbReference type="STRING" id="37916.MCHLDSM_01033"/>